<sequence>MSEFNAAQKDRLLSELRMVVADAEDLLKVTADDASDEMSALRSRVQSRLKDAKAQIVQIQEAALARAKEASKATDAYVHENPWKSIGVAAGVGLLVGMLIGRR</sequence>
<dbReference type="GO" id="GO:0005886">
    <property type="term" value="C:plasma membrane"/>
    <property type="evidence" value="ECO:0007669"/>
    <property type="project" value="UniProtKB-SubCell"/>
</dbReference>
<protein>
    <submittedName>
        <fullName evidence="10">ElaB/YqjD/DUF883 family membrane-anchored ribosome-binding protein</fullName>
    </submittedName>
</protein>
<dbReference type="EMBL" id="QJJS01000001">
    <property type="protein sequence ID" value="PXW99537.1"/>
    <property type="molecule type" value="Genomic_DNA"/>
</dbReference>
<reference evidence="10 11" key="1">
    <citation type="submission" date="2018-05" db="EMBL/GenBank/DDBJ databases">
        <title>Genomic Encyclopedia of Type Strains, Phase IV (KMG-IV): sequencing the most valuable type-strain genomes for metagenomic binning, comparative biology and taxonomic classification.</title>
        <authorList>
            <person name="Goeker M."/>
        </authorList>
    </citation>
    <scope>NUCLEOTIDE SEQUENCE [LARGE SCALE GENOMIC DNA]</scope>
    <source>
        <strain evidence="10 11">DSM 566</strain>
    </source>
</reference>
<dbReference type="RefSeq" id="WP_110399170.1">
    <property type="nucleotide sequence ID" value="NZ_QJJS01000001.1"/>
</dbReference>
<comment type="subcellular location">
    <subcellularLocation>
        <location evidence="1">Cell inner membrane</location>
        <topology evidence="1">Single-pass membrane protein</topology>
    </subcellularLocation>
</comment>
<dbReference type="AlphaFoldDB" id="A0A318H6C5"/>
<dbReference type="Proteomes" id="UP000247811">
    <property type="component" value="Unassembled WGS sequence"/>
</dbReference>
<keyword evidence="4" id="KW-0997">Cell inner membrane</keyword>
<evidence type="ECO:0000256" key="5">
    <source>
        <dbReference type="ARBA" id="ARBA00022692"/>
    </source>
</evidence>
<keyword evidence="7" id="KW-0472">Membrane</keyword>
<dbReference type="PANTHER" id="PTHR35893:SF3">
    <property type="entry name" value="INNER MEMBRANE PROTEIN"/>
    <property type="match status" value="1"/>
</dbReference>
<keyword evidence="6" id="KW-1133">Transmembrane helix</keyword>
<evidence type="ECO:0000256" key="1">
    <source>
        <dbReference type="ARBA" id="ARBA00004377"/>
    </source>
</evidence>
<proteinExistence type="inferred from homology"/>
<evidence type="ECO:0000259" key="8">
    <source>
        <dbReference type="Pfam" id="PF05957"/>
    </source>
</evidence>
<feature type="domain" description="DUF883" evidence="9">
    <location>
        <begin position="74"/>
        <end position="103"/>
    </location>
</feature>
<comment type="caution">
    <text evidence="10">The sequence shown here is derived from an EMBL/GenBank/DDBJ whole genome shotgun (WGS) entry which is preliminary data.</text>
</comment>
<evidence type="ECO:0000256" key="3">
    <source>
        <dbReference type="ARBA" id="ARBA00022475"/>
    </source>
</evidence>
<dbReference type="Pfam" id="PF19029">
    <property type="entry name" value="DUF883_C"/>
    <property type="match status" value="1"/>
</dbReference>
<evidence type="ECO:0000259" key="9">
    <source>
        <dbReference type="Pfam" id="PF19029"/>
    </source>
</evidence>
<evidence type="ECO:0000256" key="6">
    <source>
        <dbReference type="ARBA" id="ARBA00022989"/>
    </source>
</evidence>
<accession>A0A318H6C5</accession>
<gene>
    <name evidence="10" type="ORF">C7444_101367</name>
</gene>
<keyword evidence="5" id="KW-0812">Transmembrane</keyword>
<dbReference type="InterPro" id="IPR010279">
    <property type="entry name" value="YqjD/ElaB"/>
</dbReference>
<evidence type="ECO:0000256" key="2">
    <source>
        <dbReference type="ARBA" id="ARBA00010423"/>
    </source>
</evidence>
<dbReference type="PANTHER" id="PTHR35893">
    <property type="entry name" value="INNER MEMBRANE PROTEIN-RELATED"/>
    <property type="match status" value="1"/>
</dbReference>
<keyword evidence="11" id="KW-1185">Reference proteome</keyword>
<organism evidence="10 11">
    <name type="scientific">Sphaerotilus hippei</name>
    <dbReference type="NCBI Taxonomy" id="744406"/>
    <lineage>
        <taxon>Bacteria</taxon>
        <taxon>Pseudomonadati</taxon>
        <taxon>Pseudomonadota</taxon>
        <taxon>Betaproteobacteria</taxon>
        <taxon>Burkholderiales</taxon>
        <taxon>Sphaerotilaceae</taxon>
        <taxon>Sphaerotilus</taxon>
    </lineage>
</organism>
<dbReference type="GO" id="GO:0043022">
    <property type="term" value="F:ribosome binding"/>
    <property type="evidence" value="ECO:0007669"/>
    <property type="project" value="InterPro"/>
</dbReference>
<comment type="similarity">
    <text evidence="2">Belongs to the ElaB/YgaM/YqjD family.</text>
</comment>
<feature type="domain" description="DUF883" evidence="8">
    <location>
        <begin position="10"/>
        <end position="61"/>
    </location>
</feature>
<evidence type="ECO:0000256" key="4">
    <source>
        <dbReference type="ARBA" id="ARBA00022519"/>
    </source>
</evidence>
<dbReference type="Pfam" id="PF05957">
    <property type="entry name" value="DUF883"/>
    <property type="match status" value="1"/>
</dbReference>
<evidence type="ECO:0000313" key="11">
    <source>
        <dbReference type="Proteomes" id="UP000247811"/>
    </source>
</evidence>
<dbReference type="OrthoDB" id="9181874at2"/>
<evidence type="ECO:0000313" key="10">
    <source>
        <dbReference type="EMBL" id="PXW99537.1"/>
    </source>
</evidence>
<dbReference type="InterPro" id="IPR043604">
    <property type="entry name" value="DUF883_N"/>
</dbReference>
<evidence type="ECO:0000256" key="7">
    <source>
        <dbReference type="ARBA" id="ARBA00023136"/>
    </source>
</evidence>
<keyword evidence="3" id="KW-1003">Cell membrane</keyword>
<dbReference type="InterPro" id="IPR043605">
    <property type="entry name" value="DUF883_C"/>
</dbReference>
<name>A0A318H6C5_9BURK</name>